<dbReference type="Pfam" id="PF00067">
    <property type="entry name" value="p450"/>
    <property type="match status" value="1"/>
</dbReference>
<protein>
    <submittedName>
        <fullName evidence="9">Cytochrome p450 4v3</fullName>
    </submittedName>
</protein>
<dbReference type="GO" id="GO:0005506">
    <property type="term" value="F:iron ion binding"/>
    <property type="evidence" value="ECO:0007669"/>
    <property type="project" value="InterPro"/>
</dbReference>
<dbReference type="AlphaFoldDB" id="A0A166Z2Q3"/>
<feature type="binding site" description="axial binding residue" evidence="7">
    <location>
        <position position="452"/>
    </location>
    <ligand>
        <name>heme</name>
        <dbReference type="ChEBI" id="CHEBI:30413"/>
    </ligand>
    <ligandPart>
        <name>Fe</name>
        <dbReference type="ChEBI" id="CHEBI:18248"/>
    </ligandPart>
</feature>
<sequence>MFQVRIKFRRLQRQVIPMMPHSFLFGHLRILAKLTSHLPKNCHHNCLSQAISENWQTLFPGRTSCPPVFYIDMWPMSPPIIFVTDPETAGQFVSDSSIPRSHLIRSTIAPLTDNLDFVSLEGEEWKTWRARFNPSFSTKNVLTLVHGMTKDVQVFTDIIRKRAGVNGGWGSVFPLEDLTTNLTIDVIGRTVLDIELNEQTAGPSKFKSHFRDQISRFIFVLNIVTVWKWCSPWRLSAIARNRHVMHSELLPSIERCLSETRTQKDSRKTIIDLALKPVTSTVDEEKVPPMDQLFIDTVVSQLELFMFAGHDTTATVLFWVLHCIAKNPEVGRKLRAEHDEILGEDPSKASATLRLSPHLLNSLLYTGGIIKEALRLYPGPMSLRDVDRDTGVRCPTDGFILWDGIRSRSRSEELWPRAKDVVPERWLTTNDNDPLRPKKHSWRMFGSGNRNCIGQELAVTEMKIVLVFMAREIDVDCAWDEWDAKKVFVEGDRCYQVDKGTPHINDGMPVHVRL</sequence>
<evidence type="ECO:0000256" key="5">
    <source>
        <dbReference type="ARBA" id="ARBA00023004"/>
    </source>
</evidence>
<keyword evidence="5 7" id="KW-0408">Iron</keyword>
<dbReference type="PRINTS" id="PR00385">
    <property type="entry name" value="P450"/>
</dbReference>
<evidence type="ECO:0000313" key="10">
    <source>
        <dbReference type="Proteomes" id="UP000076584"/>
    </source>
</evidence>
<dbReference type="PANTHER" id="PTHR24291:SF50">
    <property type="entry name" value="BIFUNCTIONAL ALBAFLAVENONE MONOOXYGENASE_TERPENE SYNTHASE"/>
    <property type="match status" value="1"/>
</dbReference>
<dbReference type="InterPro" id="IPR001128">
    <property type="entry name" value="Cyt_P450"/>
</dbReference>
<dbReference type="InterPro" id="IPR002401">
    <property type="entry name" value="Cyt_P450_E_grp-I"/>
</dbReference>
<comment type="caution">
    <text evidence="9">The sequence shown here is derived from an EMBL/GenBank/DDBJ whole genome shotgun (WGS) entry which is preliminary data.</text>
</comment>
<dbReference type="GO" id="GO:0004497">
    <property type="term" value="F:monooxygenase activity"/>
    <property type="evidence" value="ECO:0007669"/>
    <property type="project" value="UniProtKB-KW"/>
</dbReference>
<dbReference type="OrthoDB" id="10029320at2759"/>
<dbReference type="PROSITE" id="PS00086">
    <property type="entry name" value="CYTOCHROME_P450"/>
    <property type="match status" value="1"/>
</dbReference>
<comment type="similarity">
    <text evidence="1 8">Belongs to the cytochrome P450 family.</text>
</comment>
<dbReference type="InterPro" id="IPR017972">
    <property type="entry name" value="Cyt_P450_CS"/>
</dbReference>
<dbReference type="GO" id="GO:0016705">
    <property type="term" value="F:oxidoreductase activity, acting on paired donors, with incorporation or reduction of molecular oxygen"/>
    <property type="evidence" value="ECO:0007669"/>
    <property type="project" value="InterPro"/>
</dbReference>
<dbReference type="PRINTS" id="PR00463">
    <property type="entry name" value="EP450I"/>
</dbReference>
<keyword evidence="3 7" id="KW-0479">Metal-binding</keyword>
<dbReference type="GO" id="GO:0020037">
    <property type="term" value="F:heme binding"/>
    <property type="evidence" value="ECO:0007669"/>
    <property type="project" value="InterPro"/>
</dbReference>
<dbReference type="EMBL" id="LFIW01002228">
    <property type="protein sequence ID" value="KZL78360.1"/>
    <property type="molecule type" value="Genomic_DNA"/>
</dbReference>
<gene>
    <name evidence="9" type="ORF">CI238_03503</name>
</gene>
<evidence type="ECO:0000313" key="9">
    <source>
        <dbReference type="EMBL" id="KZL78360.1"/>
    </source>
</evidence>
<name>A0A166Z2Q3_COLIC</name>
<organism evidence="9 10">
    <name type="scientific">Colletotrichum incanum</name>
    <name type="common">Soybean anthracnose fungus</name>
    <dbReference type="NCBI Taxonomy" id="1573173"/>
    <lineage>
        <taxon>Eukaryota</taxon>
        <taxon>Fungi</taxon>
        <taxon>Dikarya</taxon>
        <taxon>Ascomycota</taxon>
        <taxon>Pezizomycotina</taxon>
        <taxon>Sordariomycetes</taxon>
        <taxon>Hypocreomycetidae</taxon>
        <taxon>Glomerellales</taxon>
        <taxon>Glomerellaceae</taxon>
        <taxon>Colletotrichum</taxon>
        <taxon>Colletotrichum spaethianum species complex</taxon>
    </lineage>
</organism>
<evidence type="ECO:0000256" key="8">
    <source>
        <dbReference type="RuleBase" id="RU000461"/>
    </source>
</evidence>
<dbReference type="PANTHER" id="PTHR24291">
    <property type="entry name" value="CYTOCHROME P450 FAMILY 4"/>
    <property type="match status" value="1"/>
</dbReference>
<dbReference type="Proteomes" id="UP000076584">
    <property type="component" value="Unassembled WGS sequence"/>
</dbReference>
<keyword evidence="2 7" id="KW-0349">Heme</keyword>
<evidence type="ECO:0000256" key="2">
    <source>
        <dbReference type="ARBA" id="ARBA00022617"/>
    </source>
</evidence>
<keyword evidence="10" id="KW-1185">Reference proteome</keyword>
<dbReference type="STRING" id="1573173.A0A166Z2Q3"/>
<dbReference type="SUPFAM" id="SSF48264">
    <property type="entry name" value="Cytochrome P450"/>
    <property type="match status" value="1"/>
</dbReference>
<accession>A0A166Z2Q3</accession>
<evidence type="ECO:0000256" key="1">
    <source>
        <dbReference type="ARBA" id="ARBA00010617"/>
    </source>
</evidence>
<keyword evidence="4 8" id="KW-0560">Oxidoreductase</keyword>
<keyword evidence="6 8" id="KW-0503">Monooxygenase</keyword>
<evidence type="ECO:0000256" key="4">
    <source>
        <dbReference type="ARBA" id="ARBA00023002"/>
    </source>
</evidence>
<evidence type="ECO:0000256" key="3">
    <source>
        <dbReference type="ARBA" id="ARBA00022723"/>
    </source>
</evidence>
<evidence type="ECO:0000256" key="6">
    <source>
        <dbReference type="ARBA" id="ARBA00023033"/>
    </source>
</evidence>
<evidence type="ECO:0000256" key="7">
    <source>
        <dbReference type="PIRSR" id="PIRSR602401-1"/>
    </source>
</evidence>
<dbReference type="InterPro" id="IPR036396">
    <property type="entry name" value="Cyt_P450_sf"/>
</dbReference>
<proteinExistence type="inferred from homology"/>
<dbReference type="Gene3D" id="1.10.630.10">
    <property type="entry name" value="Cytochrome P450"/>
    <property type="match status" value="1"/>
</dbReference>
<reference evidence="9 10" key="1">
    <citation type="submission" date="2015-06" db="EMBL/GenBank/DDBJ databases">
        <title>Survival trade-offs in plant roots during colonization by closely related pathogenic and mutualistic fungi.</title>
        <authorList>
            <person name="Hacquard S."/>
            <person name="Kracher B."/>
            <person name="Hiruma K."/>
            <person name="Weinman A."/>
            <person name="Muench P."/>
            <person name="Garrido Oter R."/>
            <person name="Ver Loren van Themaat E."/>
            <person name="Dallerey J.-F."/>
            <person name="Damm U."/>
            <person name="Henrissat B."/>
            <person name="Lespinet O."/>
            <person name="Thon M."/>
            <person name="Kemen E."/>
            <person name="McHardy A.C."/>
            <person name="Schulze-Lefert P."/>
            <person name="O'Connell R.J."/>
        </authorList>
    </citation>
    <scope>NUCLEOTIDE SEQUENCE [LARGE SCALE GENOMIC DNA]</scope>
    <source>
        <strain evidence="9 10">MAFF 238704</strain>
    </source>
</reference>
<dbReference type="InterPro" id="IPR050196">
    <property type="entry name" value="Cytochrome_P450_Monoox"/>
</dbReference>
<comment type="cofactor">
    <cofactor evidence="7">
        <name>heme</name>
        <dbReference type="ChEBI" id="CHEBI:30413"/>
    </cofactor>
</comment>